<keyword evidence="3" id="KW-1185">Reference proteome</keyword>
<accession>A0A841FRD1</accession>
<evidence type="ECO:0000313" key="2">
    <source>
        <dbReference type="EMBL" id="MBB6036338.1"/>
    </source>
</evidence>
<keyword evidence="1" id="KW-0472">Membrane</keyword>
<dbReference type="RefSeq" id="WP_184789160.1">
    <property type="nucleotide sequence ID" value="NZ_BONT01000046.1"/>
</dbReference>
<evidence type="ECO:0000313" key="3">
    <source>
        <dbReference type="Proteomes" id="UP000548476"/>
    </source>
</evidence>
<reference evidence="2 3" key="1">
    <citation type="submission" date="2020-08" db="EMBL/GenBank/DDBJ databases">
        <title>Genomic Encyclopedia of Type Strains, Phase IV (KMG-IV): sequencing the most valuable type-strain genomes for metagenomic binning, comparative biology and taxonomic classification.</title>
        <authorList>
            <person name="Goeker M."/>
        </authorList>
    </citation>
    <scope>NUCLEOTIDE SEQUENCE [LARGE SCALE GENOMIC DNA]</scope>
    <source>
        <strain evidence="2 3">YIM 65646</strain>
    </source>
</reference>
<comment type="caution">
    <text evidence="2">The sequence shown here is derived from an EMBL/GenBank/DDBJ whole genome shotgun (WGS) entry which is preliminary data.</text>
</comment>
<proteinExistence type="predicted"/>
<dbReference type="SUPFAM" id="SSF141571">
    <property type="entry name" value="Pentapeptide repeat-like"/>
    <property type="match status" value="1"/>
</dbReference>
<gene>
    <name evidence="2" type="ORF">HNR73_004206</name>
</gene>
<name>A0A841FRD1_9ACTN</name>
<evidence type="ECO:0008006" key="4">
    <source>
        <dbReference type="Google" id="ProtNLM"/>
    </source>
</evidence>
<dbReference type="EMBL" id="JACHGT010000008">
    <property type="protein sequence ID" value="MBB6036338.1"/>
    <property type="molecule type" value="Genomic_DNA"/>
</dbReference>
<feature type="transmembrane region" description="Helical" evidence="1">
    <location>
        <begin position="25"/>
        <end position="46"/>
    </location>
</feature>
<dbReference type="AlphaFoldDB" id="A0A841FRD1"/>
<keyword evidence="1" id="KW-1133">Transmembrane helix</keyword>
<feature type="transmembrane region" description="Helical" evidence="1">
    <location>
        <begin position="66"/>
        <end position="87"/>
    </location>
</feature>
<dbReference type="Gene3D" id="2.160.20.80">
    <property type="entry name" value="E3 ubiquitin-protein ligase SopA"/>
    <property type="match status" value="1"/>
</dbReference>
<dbReference type="Proteomes" id="UP000548476">
    <property type="component" value="Unassembled WGS sequence"/>
</dbReference>
<evidence type="ECO:0000256" key="1">
    <source>
        <dbReference type="SAM" id="Phobius"/>
    </source>
</evidence>
<keyword evidence="1" id="KW-0812">Transmembrane</keyword>
<dbReference type="InterPro" id="IPR001646">
    <property type="entry name" value="5peptide_repeat"/>
</dbReference>
<sequence>MANDERKALGGTGPDGRRTVRPLRWWAAALGLLAVVAAATGAYFLLGAASEGVASPDAAATLRVEVLRTALSVGAGTGAAVALLLAWRRQWLLEHVAHDTSYDAAEKRVTELYVKAVEQLGSDKAPVRMGGLYALERLAQDNPPQRQMIVEVICAYLRMPFDPDDAGAYAHEERLVRRTAQRVLIRHTHPRRSNGEPHDGYWPGMSLDLSGAALVDFRLRRAVVASVDFVGATFHQRADFSATRFTEGAWFRSATFRGPTFFTGASFAETADFGGCVLPGDADFTGVSVADPGKAVDLPIRP</sequence>
<protein>
    <recommendedName>
        <fullName evidence="4">Pentapeptide repeat-containing protein</fullName>
    </recommendedName>
</protein>
<organism evidence="2 3">
    <name type="scientific">Phytomonospora endophytica</name>
    <dbReference type="NCBI Taxonomy" id="714109"/>
    <lineage>
        <taxon>Bacteria</taxon>
        <taxon>Bacillati</taxon>
        <taxon>Actinomycetota</taxon>
        <taxon>Actinomycetes</taxon>
        <taxon>Micromonosporales</taxon>
        <taxon>Micromonosporaceae</taxon>
        <taxon>Phytomonospora</taxon>
    </lineage>
</organism>
<dbReference type="Pfam" id="PF13576">
    <property type="entry name" value="Pentapeptide_3"/>
    <property type="match status" value="1"/>
</dbReference>